<protein>
    <submittedName>
        <fullName evidence="6">Glycosyltransferase</fullName>
    </submittedName>
</protein>
<dbReference type="AlphaFoldDB" id="A0A7G9S3I5"/>
<proteinExistence type="inferred from homology"/>
<comment type="similarity">
    <text evidence="2">Belongs to the glycosyltransferase 2 family.</text>
</comment>
<evidence type="ECO:0000256" key="3">
    <source>
        <dbReference type="ARBA" id="ARBA00022676"/>
    </source>
</evidence>
<evidence type="ECO:0000313" key="6">
    <source>
        <dbReference type="EMBL" id="QNN62410.1"/>
    </source>
</evidence>
<dbReference type="PANTHER" id="PTHR43179:SF12">
    <property type="entry name" value="GALACTOFURANOSYLTRANSFERASE GLFT2"/>
    <property type="match status" value="1"/>
</dbReference>
<dbReference type="GO" id="GO:0016757">
    <property type="term" value="F:glycosyltransferase activity"/>
    <property type="evidence" value="ECO:0007669"/>
    <property type="project" value="UniProtKB-KW"/>
</dbReference>
<evidence type="ECO:0000256" key="4">
    <source>
        <dbReference type="ARBA" id="ARBA00022679"/>
    </source>
</evidence>
<evidence type="ECO:0000313" key="7">
    <source>
        <dbReference type="Proteomes" id="UP000515934"/>
    </source>
</evidence>
<dbReference type="SUPFAM" id="SSF53448">
    <property type="entry name" value="Nucleotide-diphospho-sugar transferases"/>
    <property type="match status" value="1"/>
</dbReference>
<keyword evidence="4 6" id="KW-0808">Transferase</keyword>
<gene>
    <name evidence="6" type="ORF">H9L06_09095</name>
</gene>
<dbReference type="KEGG" id="ldn:H9L06_09095"/>
<keyword evidence="7" id="KW-1185">Reference proteome</keyword>
<organism evidence="6 7">
    <name type="scientific">Leucobacter denitrificans</name>
    <dbReference type="NCBI Taxonomy" id="683042"/>
    <lineage>
        <taxon>Bacteria</taxon>
        <taxon>Bacillati</taxon>
        <taxon>Actinomycetota</taxon>
        <taxon>Actinomycetes</taxon>
        <taxon>Micrococcales</taxon>
        <taxon>Microbacteriaceae</taxon>
        <taxon>Leucobacter</taxon>
    </lineage>
</organism>
<sequence>MRVTAVLVAYNRRELLREALEALAAQTRPVDRLIVVDNASTDGSTEVAEEILEGWGERARLIRLDVNTGGAGGFAVGIAAAVADEETEWVWVMDDDTVPQPEALAGALETHERYRANGPDDLAVMGSRVVWTDGEDHPMNTPKAKIRADKAERDRAASVGAMEIRSISFVSAFLRASRVRELGLPIAEYFLWNDDFEFSARLLRGARGLYTPASVVVHKTAKRGSSDADPGPRFYYEVRNKLWVFRASDALYPWEKALYEAATLRRWVRTFKASADRAQLQDCLKRGWRDGTRTKPRSTRDVLRGTGVPVDVMVEVERLEKAERRA</sequence>
<evidence type="ECO:0000256" key="2">
    <source>
        <dbReference type="ARBA" id="ARBA00006739"/>
    </source>
</evidence>
<name>A0A7G9S3I5_9MICO</name>
<dbReference type="RefSeq" id="WP_187554880.1">
    <property type="nucleotide sequence ID" value="NZ_CP060716.1"/>
</dbReference>
<dbReference type="Pfam" id="PF00535">
    <property type="entry name" value="Glycos_transf_2"/>
    <property type="match status" value="1"/>
</dbReference>
<keyword evidence="3" id="KW-0328">Glycosyltransferase</keyword>
<dbReference type="Proteomes" id="UP000515934">
    <property type="component" value="Chromosome"/>
</dbReference>
<dbReference type="InterPro" id="IPR029044">
    <property type="entry name" value="Nucleotide-diphossugar_trans"/>
</dbReference>
<dbReference type="PANTHER" id="PTHR43179">
    <property type="entry name" value="RHAMNOSYLTRANSFERASE WBBL"/>
    <property type="match status" value="1"/>
</dbReference>
<dbReference type="EMBL" id="CP060716">
    <property type="protein sequence ID" value="QNN62410.1"/>
    <property type="molecule type" value="Genomic_DNA"/>
</dbReference>
<reference evidence="6 7" key="1">
    <citation type="submission" date="2020-08" db="EMBL/GenBank/DDBJ databases">
        <title>Genome sequence of Leucobacter denitrificans KACC 14055T.</title>
        <authorList>
            <person name="Hyun D.-W."/>
            <person name="Bae J.-W."/>
        </authorList>
    </citation>
    <scope>NUCLEOTIDE SEQUENCE [LARGE SCALE GENOMIC DNA]</scope>
    <source>
        <strain evidence="6 7">KACC 14055</strain>
    </source>
</reference>
<feature type="domain" description="Glycosyltransferase 2-like" evidence="5">
    <location>
        <begin position="5"/>
        <end position="118"/>
    </location>
</feature>
<comment type="pathway">
    <text evidence="1">Cell wall biogenesis; cell wall polysaccharide biosynthesis.</text>
</comment>
<evidence type="ECO:0000259" key="5">
    <source>
        <dbReference type="Pfam" id="PF00535"/>
    </source>
</evidence>
<accession>A0A7G9S3I5</accession>
<evidence type="ECO:0000256" key="1">
    <source>
        <dbReference type="ARBA" id="ARBA00004776"/>
    </source>
</evidence>
<dbReference type="InterPro" id="IPR001173">
    <property type="entry name" value="Glyco_trans_2-like"/>
</dbReference>
<dbReference type="Gene3D" id="3.90.550.10">
    <property type="entry name" value="Spore Coat Polysaccharide Biosynthesis Protein SpsA, Chain A"/>
    <property type="match status" value="1"/>
</dbReference>